<dbReference type="RefSeq" id="WP_175486504.1">
    <property type="nucleotide sequence ID" value="NZ_FOIE01000005.1"/>
</dbReference>
<dbReference type="EMBL" id="FOIE01000005">
    <property type="protein sequence ID" value="SET54993.1"/>
    <property type="molecule type" value="Genomic_DNA"/>
</dbReference>
<organism evidence="2 3">
    <name type="scientific">Geodermatophilus poikilotrophus</name>
    <dbReference type="NCBI Taxonomy" id="1333667"/>
    <lineage>
        <taxon>Bacteria</taxon>
        <taxon>Bacillati</taxon>
        <taxon>Actinomycetota</taxon>
        <taxon>Actinomycetes</taxon>
        <taxon>Geodermatophilales</taxon>
        <taxon>Geodermatophilaceae</taxon>
        <taxon>Geodermatophilus</taxon>
    </lineage>
</organism>
<evidence type="ECO:0000256" key="1">
    <source>
        <dbReference type="SAM" id="MobiDB-lite"/>
    </source>
</evidence>
<name>A0A1I0FCC0_9ACTN</name>
<gene>
    <name evidence="2" type="ORF">SAMN04488546_2850</name>
</gene>
<sequence>MAGVVVPDLGRLLAGALAQPPDREPARALRVAQEHRLPLALTAVATGLGGSPDWAAAVAAERGSAAVRAGTLEGVRRALGAIASEVAVAGPPWRPVLGSDVDLLVPAARLTETVDRLTAAGLLEVGWHAGPGRAALVRTAGGAVVDLVDVEVVDPSALEPPDGRRSPGAPPDLARLRPEAEAARLARSVAARGVVRLRDLADVESLGPDRPDVPSDPSARSGWSALRAASLWLERAPMPRPLSLGELGVRPSPRRRLRSPDRSTPQDRWRRGVRVTLRGPGAADRAATVTASLRRAAVDVVSLVDPSPLRHLRGVLRGLREPAVVVVAVTGPTAAQRLAAVPATLECRDDVPPEQLLRAVLRLSSR</sequence>
<evidence type="ECO:0000313" key="3">
    <source>
        <dbReference type="Proteomes" id="UP000198507"/>
    </source>
</evidence>
<reference evidence="3" key="1">
    <citation type="submission" date="2016-10" db="EMBL/GenBank/DDBJ databases">
        <authorList>
            <person name="Varghese N."/>
            <person name="Submissions S."/>
        </authorList>
    </citation>
    <scope>NUCLEOTIDE SEQUENCE [LARGE SCALE GENOMIC DNA]</scope>
    <source>
        <strain evidence="3">DSM 44209</strain>
    </source>
</reference>
<feature type="compositionally biased region" description="Basic and acidic residues" evidence="1">
    <location>
        <begin position="258"/>
        <end position="267"/>
    </location>
</feature>
<feature type="region of interest" description="Disordered" evidence="1">
    <location>
        <begin position="242"/>
        <end position="267"/>
    </location>
</feature>
<protein>
    <submittedName>
        <fullName evidence="2">Uncharacterized protein</fullName>
    </submittedName>
</protein>
<keyword evidence="3" id="KW-1185">Reference proteome</keyword>
<dbReference type="AlphaFoldDB" id="A0A1I0FCC0"/>
<accession>A0A1I0FCC0</accession>
<proteinExistence type="predicted"/>
<dbReference type="Proteomes" id="UP000198507">
    <property type="component" value="Unassembled WGS sequence"/>
</dbReference>
<evidence type="ECO:0000313" key="2">
    <source>
        <dbReference type="EMBL" id="SET54993.1"/>
    </source>
</evidence>